<evidence type="ECO:0000256" key="7">
    <source>
        <dbReference type="ARBA" id="ARBA00047989"/>
    </source>
</evidence>
<evidence type="ECO:0000256" key="9">
    <source>
        <dbReference type="ARBA" id="ARBA00049893"/>
    </source>
</evidence>
<keyword evidence="5" id="KW-0378">Hydrolase</keyword>
<dbReference type="CDD" id="cd16833">
    <property type="entry name" value="YfiH"/>
    <property type="match status" value="1"/>
</dbReference>
<dbReference type="PANTHER" id="PTHR30616:SF2">
    <property type="entry name" value="PURINE NUCLEOSIDE PHOSPHORYLASE LACC1"/>
    <property type="match status" value="1"/>
</dbReference>
<proteinExistence type="inferred from homology"/>
<dbReference type="EMBL" id="BAAFSV010000001">
    <property type="protein sequence ID" value="GAB1310005.1"/>
    <property type="molecule type" value="Genomic_DNA"/>
</dbReference>
<keyword evidence="11" id="KW-1185">Reference proteome</keyword>
<evidence type="ECO:0000256" key="4">
    <source>
        <dbReference type="ARBA" id="ARBA00022723"/>
    </source>
</evidence>
<dbReference type="GeneID" id="98170960"/>
<accession>A0ABQ0FXE2</accession>
<evidence type="ECO:0000256" key="2">
    <source>
        <dbReference type="ARBA" id="ARBA00007353"/>
    </source>
</evidence>
<reference evidence="10 11" key="1">
    <citation type="submission" date="2024-09" db="EMBL/GenBank/DDBJ databases">
        <title>Itraconazole resistance in Madurella fahalii resulting from another homologue of gene encoding cytochrome P450 14-alpha sterol demethylase (CYP51).</title>
        <authorList>
            <person name="Yoshioka I."/>
            <person name="Fahal A.H."/>
            <person name="Kaneko S."/>
            <person name="Yaguchi T."/>
        </authorList>
    </citation>
    <scope>NUCLEOTIDE SEQUENCE [LARGE SCALE GENOMIC DNA]</scope>
    <source>
        <strain evidence="10 11">IFM 68171</strain>
    </source>
</reference>
<dbReference type="InterPro" id="IPR011324">
    <property type="entry name" value="Cytotoxic_necrot_fac-like_cat"/>
</dbReference>
<evidence type="ECO:0000256" key="6">
    <source>
        <dbReference type="ARBA" id="ARBA00022833"/>
    </source>
</evidence>
<evidence type="ECO:0000256" key="3">
    <source>
        <dbReference type="ARBA" id="ARBA00022679"/>
    </source>
</evidence>
<evidence type="ECO:0000313" key="10">
    <source>
        <dbReference type="EMBL" id="GAB1310005.1"/>
    </source>
</evidence>
<organism evidence="10 11">
    <name type="scientific">Madurella fahalii</name>
    <dbReference type="NCBI Taxonomy" id="1157608"/>
    <lineage>
        <taxon>Eukaryota</taxon>
        <taxon>Fungi</taxon>
        <taxon>Dikarya</taxon>
        <taxon>Ascomycota</taxon>
        <taxon>Pezizomycotina</taxon>
        <taxon>Sordariomycetes</taxon>
        <taxon>Sordariomycetidae</taxon>
        <taxon>Sordariales</taxon>
        <taxon>Sordariales incertae sedis</taxon>
        <taxon>Madurella</taxon>
    </lineage>
</organism>
<name>A0ABQ0FXE2_9PEZI</name>
<comment type="catalytic activity">
    <reaction evidence="9">
        <text>S-methyl-5'-thioadenosine + phosphate = 5-(methylsulfanyl)-alpha-D-ribose 1-phosphate + adenine</text>
        <dbReference type="Rhea" id="RHEA:11852"/>
        <dbReference type="ChEBI" id="CHEBI:16708"/>
        <dbReference type="ChEBI" id="CHEBI:17509"/>
        <dbReference type="ChEBI" id="CHEBI:43474"/>
        <dbReference type="ChEBI" id="CHEBI:58533"/>
        <dbReference type="EC" id="2.4.2.28"/>
    </reaction>
    <physiologicalReaction direction="left-to-right" evidence="9">
        <dbReference type="Rhea" id="RHEA:11853"/>
    </physiologicalReaction>
</comment>
<evidence type="ECO:0000256" key="8">
    <source>
        <dbReference type="ARBA" id="ARBA00048968"/>
    </source>
</evidence>
<dbReference type="InterPro" id="IPR038371">
    <property type="entry name" value="Cu_polyphenol_OxRdtase_sf"/>
</dbReference>
<comment type="similarity">
    <text evidence="2">Belongs to the purine nucleoside phosphorylase YfiH/LACC1 family.</text>
</comment>
<dbReference type="SUPFAM" id="SSF64438">
    <property type="entry name" value="CNF1/YfiH-like putative cysteine hydrolases"/>
    <property type="match status" value="1"/>
</dbReference>
<gene>
    <name evidence="10" type="primary">APL6_1</name>
    <name evidence="10" type="ORF">MFIFM68171_00215</name>
</gene>
<sequence>MEQLTAEIPQKPCDRFAPTYDVFQDFKAIRAVYTGKGTSASNRHFSFHLPSQTRGENAKSVFRSNLEVLAQKADFDPQTLLLPNGGWPHSGVSIRAEDYSWHRNETTGTLTVTTSDGIPLKYDAIATRKRGVVLAAQGADCPSVFLFDPIATVIGIAHSGWKPLVRRVLENLIEDMASLGAKESRIVAFVAPGAGDKYNCFGWDGRMETEIRAVFETAGRLDLLSDPSIRHRMTEAEQAKLAKTSSSSRGDETFMLSKFAVRQLLGTGILQKNVSCSPHSTILDCYDRPGPGQGGTVQYKYHSYRREKPNHGLGMSVIFIK</sequence>
<protein>
    <submittedName>
        <fullName evidence="10">AP-3 complex subunit beta</fullName>
    </submittedName>
</protein>
<dbReference type="Gene3D" id="3.60.140.10">
    <property type="entry name" value="CNF1/YfiH-like putative cysteine hydrolases"/>
    <property type="match status" value="1"/>
</dbReference>
<evidence type="ECO:0000256" key="5">
    <source>
        <dbReference type="ARBA" id="ARBA00022801"/>
    </source>
</evidence>
<dbReference type="RefSeq" id="XP_070911738.1">
    <property type="nucleotide sequence ID" value="XM_071055637.1"/>
</dbReference>
<evidence type="ECO:0000313" key="11">
    <source>
        <dbReference type="Proteomes" id="UP001628179"/>
    </source>
</evidence>
<comment type="catalytic activity">
    <reaction evidence="8">
        <text>adenosine + phosphate = alpha-D-ribose 1-phosphate + adenine</text>
        <dbReference type="Rhea" id="RHEA:27642"/>
        <dbReference type="ChEBI" id="CHEBI:16335"/>
        <dbReference type="ChEBI" id="CHEBI:16708"/>
        <dbReference type="ChEBI" id="CHEBI:43474"/>
        <dbReference type="ChEBI" id="CHEBI:57720"/>
        <dbReference type="EC" id="2.4.2.1"/>
    </reaction>
    <physiologicalReaction direction="left-to-right" evidence="8">
        <dbReference type="Rhea" id="RHEA:27643"/>
    </physiologicalReaction>
</comment>
<keyword evidence="4" id="KW-0479">Metal-binding</keyword>
<dbReference type="Proteomes" id="UP001628179">
    <property type="component" value="Unassembled WGS sequence"/>
</dbReference>
<keyword evidence="3" id="KW-0808">Transferase</keyword>
<evidence type="ECO:0000256" key="1">
    <source>
        <dbReference type="ARBA" id="ARBA00000553"/>
    </source>
</evidence>
<keyword evidence="6" id="KW-0862">Zinc</keyword>
<dbReference type="Pfam" id="PF02578">
    <property type="entry name" value="Cu-oxidase_4"/>
    <property type="match status" value="1"/>
</dbReference>
<comment type="catalytic activity">
    <reaction evidence="1">
        <text>inosine + phosphate = alpha-D-ribose 1-phosphate + hypoxanthine</text>
        <dbReference type="Rhea" id="RHEA:27646"/>
        <dbReference type="ChEBI" id="CHEBI:17368"/>
        <dbReference type="ChEBI" id="CHEBI:17596"/>
        <dbReference type="ChEBI" id="CHEBI:43474"/>
        <dbReference type="ChEBI" id="CHEBI:57720"/>
        <dbReference type="EC" id="2.4.2.1"/>
    </reaction>
    <physiologicalReaction direction="left-to-right" evidence="1">
        <dbReference type="Rhea" id="RHEA:27647"/>
    </physiologicalReaction>
</comment>
<dbReference type="PANTHER" id="PTHR30616">
    <property type="entry name" value="UNCHARACTERIZED PROTEIN YFIH"/>
    <property type="match status" value="1"/>
</dbReference>
<dbReference type="InterPro" id="IPR003730">
    <property type="entry name" value="Cu_polyphenol_OxRdtase"/>
</dbReference>
<comment type="catalytic activity">
    <reaction evidence="7">
        <text>adenosine + H2O + H(+) = inosine + NH4(+)</text>
        <dbReference type="Rhea" id="RHEA:24408"/>
        <dbReference type="ChEBI" id="CHEBI:15377"/>
        <dbReference type="ChEBI" id="CHEBI:15378"/>
        <dbReference type="ChEBI" id="CHEBI:16335"/>
        <dbReference type="ChEBI" id="CHEBI:17596"/>
        <dbReference type="ChEBI" id="CHEBI:28938"/>
        <dbReference type="EC" id="3.5.4.4"/>
    </reaction>
    <physiologicalReaction direction="left-to-right" evidence="7">
        <dbReference type="Rhea" id="RHEA:24409"/>
    </physiologicalReaction>
</comment>
<comment type="caution">
    <text evidence="10">The sequence shown here is derived from an EMBL/GenBank/DDBJ whole genome shotgun (WGS) entry which is preliminary data.</text>
</comment>